<dbReference type="Gene3D" id="3.40.1010.10">
    <property type="entry name" value="Cobalt-precorrin-4 Transmethylase, Domain 1"/>
    <property type="match status" value="1"/>
</dbReference>
<evidence type="ECO:0000256" key="1">
    <source>
        <dbReference type="ARBA" id="ARBA00012162"/>
    </source>
</evidence>
<evidence type="ECO:0000256" key="5">
    <source>
        <dbReference type="ARBA" id="ARBA00023244"/>
    </source>
</evidence>
<dbReference type="PROSITE" id="PS00840">
    <property type="entry name" value="SUMT_2"/>
    <property type="match status" value="1"/>
</dbReference>
<protein>
    <recommendedName>
        <fullName evidence="1">uroporphyrinogen-III C-methyltransferase</fullName>
        <ecNumber evidence="1">2.1.1.107</ecNumber>
    </recommendedName>
</protein>
<dbReference type="PANTHER" id="PTHR45790:SF3">
    <property type="entry name" value="S-ADENOSYL-L-METHIONINE-DEPENDENT UROPORPHYRINOGEN III METHYLTRANSFERASE, CHLOROPLASTIC"/>
    <property type="match status" value="1"/>
</dbReference>
<dbReference type="OrthoDB" id="9815856at2"/>
<keyword evidence="5" id="KW-0627">Porphyrin biosynthesis</keyword>
<dbReference type="Proteomes" id="UP000254100">
    <property type="component" value="Unassembled WGS sequence"/>
</dbReference>
<dbReference type="GO" id="GO:0019354">
    <property type="term" value="P:siroheme biosynthetic process"/>
    <property type="evidence" value="ECO:0007669"/>
    <property type="project" value="InterPro"/>
</dbReference>
<dbReference type="SUPFAM" id="SSF53790">
    <property type="entry name" value="Tetrapyrrole methylase"/>
    <property type="match status" value="1"/>
</dbReference>
<dbReference type="Proteomes" id="UP000032366">
    <property type="component" value="Unassembled WGS sequence"/>
</dbReference>
<name>A0A0D6XV97_9STAP</name>
<dbReference type="InterPro" id="IPR006366">
    <property type="entry name" value="CobA/CysG_C"/>
</dbReference>
<dbReference type="EC" id="2.1.1.107" evidence="1"/>
<dbReference type="Gene3D" id="3.30.950.10">
    <property type="entry name" value="Methyltransferase, Cobalt-precorrin-4 Transmethylase, Domain 2"/>
    <property type="match status" value="1"/>
</dbReference>
<keyword evidence="4" id="KW-0949">S-adenosyl-L-methionine</keyword>
<comment type="similarity">
    <text evidence="6">Belongs to the precorrin methyltransferase family.</text>
</comment>
<dbReference type="STRING" id="569857.TP70_00450"/>
<reference evidence="9 11" key="2">
    <citation type="submission" date="2018-06" db="EMBL/GenBank/DDBJ databases">
        <authorList>
            <consortium name="Pathogen Informatics"/>
            <person name="Doyle S."/>
        </authorList>
    </citation>
    <scope>NUCLEOTIDE SEQUENCE [LARGE SCALE GENOMIC DNA]</scope>
    <source>
        <strain evidence="9 11">NCTC13832</strain>
    </source>
</reference>
<evidence type="ECO:0000313" key="11">
    <source>
        <dbReference type="Proteomes" id="UP000254100"/>
    </source>
</evidence>
<dbReference type="NCBIfam" id="TIGR01469">
    <property type="entry name" value="cobA_cysG_Cterm"/>
    <property type="match status" value="1"/>
</dbReference>
<evidence type="ECO:0000256" key="2">
    <source>
        <dbReference type="ARBA" id="ARBA00022603"/>
    </source>
</evidence>
<proteinExistence type="inferred from homology"/>
<evidence type="ECO:0000259" key="7">
    <source>
        <dbReference type="Pfam" id="PF00590"/>
    </source>
</evidence>
<dbReference type="Pfam" id="PF00590">
    <property type="entry name" value="TP_methylase"/>
    <property type="match status" value="1"/>
</dbReference>
<dbReference type="EMBL" id="UHDT01000001">
    <property type="protein sequence ID" value="SUM58350.1"/>
    <property type="molecule type" value="Genomic_DNA"/>
</dbReference>
<dbReference type="EMBL" id="JXWY01000002">
    <property type="protein sequence ID" value="KIX91783.1"/>
    <property type="molecule type" value="Genomic_DNA"/>
</dbReference>
<dbReference type="GO" id="GO:0032259">
    <property type="term" value="P:methylation"/>
    <property type="evidence" value="ECO:0007669"/>
    <property type="project" value="UniProtKB-KW"/>
</dbReference>
<evidence type="ECO:0000256" key="4">
    <source>
        <dbReference type="ARBA" id="ARBA00022691"/>
    </source>
</evidence>
<dbReference type="InterPro" id="IPR000878">
    <property type="entry name" value="4pyrrol_Mease"/>
</dbReference>
<dbReference type="PANTHER" id="PTHR45790">
    <property type="entry name" value="SIROHEME SYNTHASE-RELATED"/>
    <property type="match status" value="1"/>
</dbReference>
<evidence type="ECO:0000256" key="6">
    <source>
        <dbReference type="RuleBase" id="RU003960"/>
    </source>
</evidence>
<gene>
    <name evidence="9" type="primary">cobA</name>
    <name evidence="9" type="ORF">NCTC13832_02098</name>
    <name evidence="8" type="ORF">TP70_00450</name>
</gene>
<evidence type="ECO:0000256" key="3">
    <source>
        <dbReference type="ARBA" id="ARBA00022679"/>
    </source>
</evidence>
<dbReference type="InterPro" id="IPR003043">
    <property type="entry name" value="Uropor_MeTrfase_CS"/>
</dbReference>
<dbReference type="RefSeq" id="WP_044358543.1">
    <property type="nucleotide sequence ID" value="NZ_JXWY01000002.1"/>
</dbReference>
<organism evidence="9 11">
    <name type="scientific">Staphylococcus microti</name>
    <dbReference type="NCBI Taxonomy" id="569857"/>
    <lineage>
        <taxon>Bacteria</taxon>
        <taxon>Bacillati</taxon>
        <taxon>Bacillota</taxon>
        <taxon>Bacilli</taxon>
        <taxon>Bacillales</taxon>
        <taxon>Staphylococcaceae</taxon>
        <taxon>Staphylococcus</taxon>
    </lineage>
</organism>
<dbReference type="FunFam" id="3.40.1010.10:FF:000001">
    <property type="entry name" value="Siroheme synthase"/>
    <property type="match status" value="1"/>
</dbReference>
<dbReference type="CDD" id="cd11642">
    <property type="entry name" value="SUMT"/>
    <property type="match status" value="1"/>
</dbReference>
<evidence type="ECO:0000313" key="10">
    <source>
        <dbReference type="Proteomes" id="UP000032366"/>
    </source>
</evidence>
<dbReference type="GO" id="GO:0004851">
    <property type="term" value="F:uroporphyrin-III C-methyltransferase activity"/>
    <property type="evidence" value="ECO:0007669"/>
    <property type="project" value="UniProtKB-EC"/>
</dbReference>
<dbReference type="InterPro" id="IPR014777">
    <property type="entry name" value="4pyrrole_Mease_sub1"/>
</dbReference>
<dbReference type="NCBIfam" id="NF004790">
    <property type="entry name" value="PRK06136.1"/>
    <property type="match status" value="1"/>
</dbReference>
<keyword evidence="2 6" id="KW-0489">Methyltransferase</keyword>
<feature type="domain" description="Tetrapyrrole methylase" evidence="7">
    <location>
        <begin position="9"/>
        <end position="218"/>
    </location>
</feature>
<accession>A0A0D6XV97</accession>
<dbReference type="InterPro" id="IPR050161">
    <property type="entry name" value="Siro_Cobalamin_biosynth"/>
</dbReference>
<sequence>MSVTDNATKVYLVGAGPGNPCLLSKKAERCIQQADVILYDQLVHPFILQLSRLDAEWVHVGKTPYTKYMRQERINELLVEKAQQYRYVVRLKGGDPAVFGRVAEEVDTLRAHGINFEIVPGITAASAAISQLGRGLTERQVSTNITFTTGHFKDNVENEIDITTLENGGTLAIYMGVKRLPLLMDEIMTKVGIDYPVAVIFNATRPNQHIIGGTVTTIADKIAQLPERPGPGVTIVGEVVRDVEAIKPETNVAPEMVLLTGDRTRCIDVAYDIFEQGGAALIDDRATSALHPSQHDILTAWLEKFNFTSERTIE</sequence>
<evidence type="ECO:0000313" key="9">
    <source>
        <dbReference type="EMBL" id="SUM58350.1"/>
    </source>
</evidence>
<dbReference type="AlphaFoldDB" id="A0A0D6XV97"/>
<dbReference type="InterPro" id="IPR035996">
    <property type="entry name" value="4pyrrol_Methylase_sf"/>
</dbReference>
<keyword evidence="3 6" id="KW-0808">Transferase</keyword>
<evidence type="ECO:0000313" key="8">
    <source>
        <dbReference type="EMBL" id="KIX91783.1"/>
    </source>
</evidence>
<reference evidence="8 10" key="1">
    <citation type="submission" date="2015-01" db="EMBL/GenBank/DDBJ databases">
        <authorList>
            <person name="Guo J."/>
        </authorList>
    </citation>
    <scope>NUCLEOTIDE SEQUENCE [LARGE SCALE GENOMIC DNA]</scope>
    <source>
        <strain evidence="8 10">DSM 22147</strain>
    </source>
</reference>
<dbReference type="InterPro" id="IPR014776">
    <property type="entry name" value="4pyrrole_Mease_sub2"/>
</dbReference>
<keyword evidence="10" id="KW-1185">Reference proteome</keyword>